<dbReference type="InterPro" id="IPR001734">
    <property type="entry name" value="Na/solute_symporter"/>
</dbReference>
<keyword evidence="5 6" id="KW-0472">Membrane</keyword>
<dbReference type="PROSITE" id="PS50283">
    <property type="entry name" value="NA_SOLUT_SYMP_3"/>
    <property type="match status" value="1"/>
</dbReference>
<proteinExistence type="inferred from homology"/>
<keyword evidence="4 6" id="KW-1133">Transmembrane helix</keyword>
<feature type="transmembrane region" description="Helical" evidence="6">
    <location>
        <begin position="49"/>
        <end position="74"/>
    </location>
</feature>
<evidence type="ECO:0000256" key="1">
    <source>
        <dbReference type="ARBA" id="ARBA00004141"/>
    </source>
</evidence>
<evidence type="ECO:0000313" key="7">
    <source>
        <dbReference type="EMBL" id="KAH7125279.1"/>
    </source>
</evidence>
<dbReference type="EMBL" id="JAGMWT010000007">
    <property type="protein sequence ID" value="KAH7125279.1"/>
    <property type="molecule type" value="Genomic_DNA"/>
</dbReference>
<feature type="transmembrane region" description="Helical" evidence="6">
    <location>
        <begin position="494"/>
        <end position="515"/>
    </location>
</feature>
<evidence type="ECO:0000256" key="4">
    <source>
        <dbReference type="ARBA" id="ARBA00022989"/>
    </source>
</evidence>
<evidence type="ECO:0000256" key="2">
    <source>
        <dbReference type="ARBA" id="ARBA00006434"/>
    </source>
</evidence>
<protein>
    <submittedName>
        <fullName evidence="7">Sodium/solute symporter</fullName>
    </submittedName>
</protein>
<evidence type="ECO:0000256" key="5">
    <source>
        <dbReference type="ARBA" id="ARBA00023136"/>
    </source>
</evidence>
<feature type="transmembrane region" description="Helical" evidence="6">
    <location>
        <begin position="299"/>
        <end position="319"/>
    </location>
</feature>
<dbReference type="GO" id="GO:0005886">
    <property type="term" value="C:plasma membrane"/>
    <property type="evidence" value="ECO:0007669"/>
    <property type="project" value="TreeGrafter"/>
</dbReference>
<evidence type="ECO:0000313" key="8">
    <source>
        <dbReference type="Proteomes" id="UP000700596"/>
    </source>
</evidence>
<comment type="caution">
    <text evidence="7">The sequence shown here is derived from an EMBL/GenBank/DDBJ whole genome shotgun (WGS) entry which is preliminary data.</text>
</comment>
<keyword evidence="3 6" id="KW-0812">Transmembrane</keyword>
<feature type="transmembrane region" description="Helical" evidence="6">
    <location>
        <begin position="95"/>
        <end position="116"/>
    </location>
</feature>
<dbReference type="Gene3D" id="1.20.1730.10">
    <property type="entry name" value="Sodium/glucose cotransporter"/>
    <property type="match status" value="2"/>
</dbReference>
<reference evidence="7" key="1">
    <citation type="journal article" date="2021" name="Nat. Commun.">
        <title>Genetic determinants of endophytism in the Arabidopsis root mycobiome.</title>
        <authorList>
            <person name="Mesny F."/>
            <person name="Miyauchi S."/>
            <person name="Thiergart T."/>
            <person name="Pickel B."/>
            <person name="Atanasova L."/>
            <person name="Karlsson M."/>
            <person name="Huettel B."/>
            <person name="Barry K.W."/>
            <person name="Haridas S."/>
            <person name="Chen C."/>
            <person name="Bauer D."/>
            <person name="Andreopoulos W."/>
            <person name="Pangilinan J."/>
            <person name="LaButti K."/>
            <person name="Riley R."/>
            <person name="Lipzen A."/>
            <person name="Clum A."/>
            <person name="Drula E."/>
            <person name="Henrissat B."/>
            <person name="Kohler A."/>
            <person name="Grigoriev I.V."/>
            <person name="Martin F.M."/>
            <person name="Hacquard S."/>
        </authorList>
    </citation>
    <scope>NUCLEOTIDE SEQUENCE</scope>
    <source>
        <strain evidence="7">MPI-CAGE-CH-0243</strain>
    </source>
</reference>
<organism evidence="7 8">
    <name type="scientific">Dendryphion nanum</name>
    <dbReference type="NCBI Taxonomy" id="256645"/>
    <lineage>
        <taxon>Eukaryota</taxon>
        <taxon>Fungi</taxon>
        <taxon>Dikarya</taxon>
        <taxon>Ascomycota</taxon>
        <taxon>Pezizomycotina</taxon>
        <taxon>Dothideomycetes</taxon>
        <taxon>Pleosporomycetidae</taxon>
        <taxon>Pleosporales</taxon>
        <taxon>Torulaceae</taxon>
        <taxon>Dendryphion</taxon>
    </lineage>
</organism>
<dbReference type="InterPro" id="IPR038377">
    <property type="entry name" value="Na/Glc_symporter_sf"/>
</dbReference>
<comment type="subcellular location">
    <subcellularLocation>
        <location evidence="1">Membrane</location>
        <topology evidence="1">Multi-pass membrane protein</topology>
    </subcellularLocation>
</comment>
<evidence type="ECO:0000256" key="3">
    <source>
        <dbReference type="ARBA" id="ARBA00022692"/>
    </source>
</evidence>
<dbReference type="InterPro" id="IPR031155">
    <property type="entry name" value="DUR"/>
</dbReference>
<dbReference type="PANTHER" id="PTHR46154:SF3">
    <property type="entry name" value="DUR32P"/>
    <property type="match status" value="1"/>
</dbReference>
<feature type="transmembrane region" description="Helical" evidence="6">
    <location>
        <begin position="527"/>
        <end position="549"/>
    </location>
</feature>
<dbReference type="GO" id="GO:0015204">
    <property type="term" value="F:urea transmembrane transporter activity"/>
    <property type="evidence" value="ECO:0007669"/>
    <property type="project" value="InterPro"/>
</dbReference>
<dbReference type="CDD" id="cd11476">
    <property type="entry name" value="SLC5sbd_DUR3"/>
    <property type="match status" value="1"/>
</dbReference>
<keyword evidence="8" id="KW-1185">Reference proteome</keyword>
<feature type="transmembrane region" description="Helical" evidence="6">
    <location>
        <begin position="326"/>
        <end position="348"/>
    </location>
</feature>
<accession>A0A9P9DUH4</accession>
<gene>
    <name evidence="7" type="ORF">B0J11DRAFT_558710</name>
</gene>
<dbReference type="PANTHER" id="PTHR46154">
    <property type="match status" value="1"/>
</dbReference>
<feature type="transmembrane region" description="Helical" evidence="6">
    <location>
        <begin position="189"/>
        <end position="212"/>
    </location>
</feature>
<sequence length="568" mass="62397">MVEVTLIGQGDYLEEDSSKSEMFMVANRTVGTGLTCSAVFSSWMWITETVFSCVMCYLYGIAAPSLMALLGVLVKIRVPGAHTSLEIIRRRYARLDPVVFIFLNLINNVIGCSAMIVNGSQLLTGITGMHIDATTALIPFGGMSWCGMVLYTAVGGIDGFYDKLLETAPNHYVPGNFQGPLPTFKSKGAILFGIVLKVGNLALVVMLCSFASEVRSTVPGYNLAALAIFAQVGAGFIFPYKVHSLMGSGATVGYLLLLFMSVTSTISSSMIAVSSILSFDVFRTYIKPNATDKQIVRASHLGVIFHGIFITGITLALNYGGANLQWLAYCMPILTCPGIFPMIFAILWSEQTRLAAVLSPLLGVVLGLAIWLATSKKLYHEINMTTTGMIVPPMCGGLVSLFSPILWSILISKLGPRETFDWSEFLKIELVNDKGDGTSEASTLTPVVNSSAPFTRDAEKSQDIKSAAEITTVSAVVHPFDEETLHYLNHWYKIAWAILVAIILITFLFWPIPLYRDWIFTKSFFRGWVTFSIVWQFFAVGAVIVYPIVDGWREIMRSVRGILKNRQM</sequence>
<dbReference type="Proteomes" id="UP000700596">
    <property type="component" value="Unassembled WGS sequence"/>
</dbReference>
<feature type="transmembrane region" description="Helical" evidence="6">
    <location>
        <begin position="386"/>
        <end position="410"/>
    </location>
</feature>
<evidence type="ECO:0000256" key="6">
    <source>
        <dbReference type="SAM" id="Phobius"/>
    </source>
</evidence>
<dbReference type="AlphaFoldDB" id="A0A9P9DUH4"/>
<feature type="transmembrane region" description="Helical" evidence="6">
    <location>
        <begin position="218"/>
        <end position="240"/>
    </location>
</feature>
<feature type="transmembrane region" description="Helical" evidence="6">
    <location>
        <begin position="136"/>
        <end position="154"/>
    </location>
</feature>
<dbReference type="OrthoDB" id="6132759at2759"/>
<comment type="similarity">
    <text evidence="2">Belongs to the sodium:solute symporter (SSF) (TC 2.A.21) family.</text>
</comment>
<feature type="transmembrane region" description="Helical" evidence="6">
    <location>
        <begin position="354"/>
        <end position="374"/>
    </location>
</feature>
<name>A0A9P9DUH4_9PLEO</name>
<feature type="transmembrane region" description="Helical" evidence="6">
    <location>
        <begin position="252"/>
        <end position="279"/>
    </location>
</feature>